<keyword evidence="2" id="KW-0813">Transport</keyword>
<evidence type="ECO:0000256" key="3">
    <source>
        <dbReference type="ARBA" id="ARBA00022692"/>
    </source>
</evidence>
<dbReference type="InterPro" id="IPR020846">
    <property type="entry name" value="MFS_dom"/>
</dbReference>
<dbReference type="CDD" id="cd17365">
    <property type="entry name" value="MFS_PcaK_like"/>
    <property type="match status" value="1"/>
</dbReference>
<feature type="transmembrane region" description="Helical" evidence="6">
    <location>
        <begin position="176"/>
        <end position="195"/>
    </location>
</feature>
<name>A0A3G1KUG9_FORW1</name>
<evidence type="ECO:0000259" key="7">
    <source>
        <dbReference type="PROSITE" id="PS50850"/>
    </source>
</evidence>
<dbReference type="PANTHER" id="PTHR23508">
    <property type="entry name" value="CARBOXYLIC ACID TRANSPORTER PROTEIN HOMOLOG"/>
    <property type="match status" value="1"/>
</dbReference>
<feature type="transmembrane region" description="Helical" evidence="6">
    <location>
        <begin position="55"/>
        <end position="76"/>
    </location>
</feature>
<feature type="transmembrane region" description="Helical" evidence="6">
    <location>
        <begin position="88"/>
        <end position="108"/>
    </location>
</feature>
<dbReference type="GO" id="GO:0046943">
    <property type="term" value="F:carboxylic acid transmembrane transporter activity"/>
    <property type="evidence" value="ECO:0007669"/>
    <property type="project" value="TreeGrafter"/>
</dbReference>
<feature type="transmembrane region" description="Helical" evidence="6">
    <location>
        <begin position="318"/>
        <end position="336"/>
    </location>
</feature>
<feature type="transmembrane region" description="Helical" evidence="6">
    <location>
        <begin position="256"/>
        <end position="275"/>
    </location>
</feature>
<dbReference type="PANTHER" id="PTHR23508:SF10">
    <property type="entry name" value="CARBOXYLIC ACID TRANSPORTER PROTEIN HOMOLOG"/>
    <property type="match status" value="1"/>
</dbReference>
<accession>A0A3G1KUG9</accession>
<evidence type="ECO:0000256" key="6">
    <source>
        <dbReference type="SAM" id="Phobius"/>
    </source>
</evidence>
<keyword evidence="4 6" id="KW-1133">Transmembrane helix</keyword>
<organism evidence="8 9">
    <name type="scientific">Formimonas warabiya</name>
    <dbReference type="NCBI Taxonomy" id="1761012"/>
    <lineage>
        <taxon>Bacteria</taxon>
        <taxon>Bacillati</taxon>
        <taxon>Bacillota</taxon>
        <taxon>Clostridia</taxon>
        <taxon>Eubacteriales</taxon>
        <taxon>Peptococcaceae</taxon>
        <taxon>Candidatus Formimonas</taxon>
    </lineage>
</organism>
<keyword evidence="5 6" id="KW-0472">Membrane</keyword>
<feature type="transmembrane region" description="Helical" evidence="6">
    <location>
        <begin position="290"/>
        <end position="311"/>
    </location>
</feature>
<evidence type="ECO:0000313" key="8">
    <source>
        <dbReference type="EMBL" id="ATW26092.1"/>
    </source>
</evidence>
<dbReference type="InterPro" id="IPR036259">
    <property type="entry name" value="MFS_trans_sf"/>
</dbReference>
<dbReference type="RefSeq" id="WP_148135365.1">
    <property type="nucleotide sequence ID" value="NZ_CP017634.1"/>
</dbReference>
<protein>
    <submittedName>
        <fullName evidence="8">MFS transporter</fullName>
    </submittedName>
</protein>
<feature type="transmembrane region" description="Helical" evidence="6">
    <location>
        <begin position="20"/>
        <end position="43"/>
    </location>
</feature>
<sequence length="453" mass="48995">MHSVNVNKVIDESKFNGYHLLILILCSCAIIFDGYDLVVYGTIVPVLMKDWNISPAQAGALGSYALFGMMIGALVFGPLADKIGRKKVILMCLTLFGLFTLMVGFAQGPNQFGLFRFIAGLGLGGVMPNLIAMITEYSPKAIRSTLVTIMFSGMQVGAMIAAGVGIAVIPSFGWRGMFFIGGLPLLLLPLFLIFMPESMNLYVAKNQDERIQKWLKKLSPGYKPVEGEKYSLGAAKAKGMPVVSLFENNRTRSTSMFWVTMFMSLLMTYALQTWLPKLMQNAGYSMGSSLLFMVICNVGAIIGAVIGGLLADRINGRKVIIVFYAISFIAICLLSFKSSTFIISILVTIAGATTMGTQIVCNAYVSQYYPNNVRSTGIGWSLGIGRLGGIFGPMMVGSLLSMNLSLQLNFIAIAIPGLIAAFAMMIVQEKYNSASTLATSREKLEADIGNKAL</sequence>
<dbReference type="KEGG" id="fwa:DCMF_16100"/>
<dbReference type="Gene3D" id="1.20.1250.20">
    <property type="entry name" value="MFS general substrate transporter like domains"/>
    <property type="match status" value="1"/>
</dbReference>
<feature type="transmembrane region" description="Helical" evidence="6">
    <location>
        <begin position="342"/>
        <end position="365"/>
    </location>
</feature>
<evidence type="ECO:0000313" key="9">
    <source>
        <dbReference type="Proteomes" id="UP000323521"/>
    </source>
</evidence>
<dbReference type="Pfam" id="PF07690">
    <property type="entry name" value="MFS_1"/>
    <property type="match status" value="1"/>
</dbReference>
<dbReference type="AlphaFoldDB" id="A0A3G1KUG9"/>
<dbReference type="SUPFAM" id="SSF103473">
    <property type="entry name" value="MFS general substrate transporter"/>
    <property type="match status" value="1"/>
</dbReference>
<evidence type="ECO:0000256" key="2">
    <source>
        <dbReference type="ARBA" id="ARBA00022448"/>
    </source>
</evidence>
<keyword evidence="3 6" id="KW-0812">Transmembrane</keyword>
<feature type="transmembrane region" description="Helical" evidence="6">
    <location>
        <begin position="146"/>
        <end position="170"/>
    </location>
</feature>
<feature type="domain" description="Major facilitator superfamily (MFS) profile" evidence="7">
    <location>
        <begin position="22"/>
        <end position="432"/>
    </location>
</feature>
<gene>
    <name evidence="8" type="ORF">DCMF_16100</name>
</gene>
<dbReference type="GO" id="GO:0005886">
    <property type="term" value="C:plasma membrane"/>
    <property type="evidence" value="ECO:0007669"/>
    <property type="project" value="UniProtKB-SubCell"/>
</dbReference>
<dbReference type="PROSITE" id="PS50850">
    <property type="entry name" value="MFS"/>
    <property type="match status" value="1"/>
</dbReference>
<dbReference type="Proteomes" id="UP000323521">
    <property type="component" value="Chromosome"/>
</dbReference>
<reference evidence="8 9" key="1">
    <citation type="submission" date="2016-10" db="EMBL/GenBank/DDBJ databases">
        <title>Complete Genome Sequence of Peptococcaceae strain DCMF.</title>
        <authorList>
            <person name="Edwards R.J."/>
            <person name="Holland S.I."/>
            <person name="Deshpande N.P."/>
            <person name="Wong Y.K."/>
            <person name="Ertan H."/>
            <person name="Manefield M."/>
            <person name="Russell T.L."/>
            <person name="Lee M.J."/>
        </authorList>
    </citation>
    <scope>NUCLEOTIDE SEQUENCE [LARGE SCALE GENOMIC DNA]</scope>
    <source>
        <strain evidence="8 9">DCMF</strain>
    </source>
</reference>
<dbReference type="OrthoDB" id="9787026at2"/>
<feature type="transmembrane region" description="Helical" evidence="6">
    <location>
        <begin position="406"/>
        <end position="427"/>
    </location>
</feature>
<dbReference type="InterPro" id="IPR011701">
    <property type="entry name" value="MFS"/>
</dbReference>
<keyword evidence="9" id="KW-1185">Reference proteome</keyword>
<evidence type="ECO:0000256" key="5">
    <source>
        <dbReference type="ARBA" id="ARBA00023136"/>
    </source>
</evidence>
<feature type="transmembrane region" description="Helical" evidence="6">
    <location>
        <begin position="377"/>
        <end position="400"/>
    </location>
</feature>
<feature type="transmembrane region" description="Helical" evidence="6">
    <location>
        <begin position="114"/>
        <end position="134"/>
    </location>
</feature>
<dbReference type="EMBL" id="CP017634">
    <property type="protein sequence ID" value="ATW26092.1"/>
    <property type="molecule type" value="Genomic_DNA"/>
</dbReference>
<proteinExistence type="predicted"/>
<evidence type="ECO:0000256" key="1">
    <source>
        <dbReference type="ARBA" id="ARBA00004651"/>
    </source>
</evidence>
<comment type="subcellular location">
    <subcellularLocation>
        <location evidence="1">Cell membrane</location>
        <topology evidence="1">Multi-pass membrane protein</topology>
    </subcellularLocation>
</comment>
<evidence type="ECO:0000256" key="4">
    <source>
        <dbReference type="ARBA" id="ARBA00022989"/>
    </source>
</evidence>